<protein>
    <submittedName>
        <fullName evidence="1">Uncharacterized protein</fullName>
    </submittedName>
</protein>
<name>A0A9D4GZP4_DREPO</name>
<reference evidence="1" key="2">
    <citation type="submission" date="2020-11" db="EMBL/GenBank/DDBJ databases">
        <authorList>
            <person name="McCartney M.A."/>
            <person name="Auch B."/>
            <person name="Kono T."/>
            <person name="Mallez S."/>
            <person name="Becker A."/>
            <person name="Gohl D.M."/>
            <person name="Silverstein K.A.T."/>
            <person name="Koren S."/>
            <person name="Bechman K.B."/>
            <person name="Herman A."/>
            <person name="Abrahante J.E."/>
            <person name="Garbe J."/>
        </authorList>
    </citation>
    <scope>NUCLEOTIDE SEQUENCE</scope>
    <source>
        <strain evidence="1">Duluth1</strain>
        <tissue evidence="1">Whole animal</tissue>
    </source>
</reference>
<dbReference type="Proteomes" id="UP000828390">
    <property type="component" value="Unassembled WGS sequence"/>
</dbReference>
<evidence type="ECO:0000313" key="1">
    <source>
        <dbReference type="EMBL" id="KAH3824411.1"/>
    </source>
</evidence>
<dbReference type="AlphaFoldDB" id="A0A9D4GZP4"/>
<comment type="caution">
    <text evidence="1">The sequence shown here is derived from an EMBL/GenBank/DDBJ whole genome shotgun (WGS) entry which is preliminary data.</text>
</comment>
<reference evidence="1" key="1">
    <citation type="journal article" date="2019" name="bioRxiv">
        <title>The Genome of the Zebra Mussel, Dreissena polymorpha: A Resource for Invasive Species Research.</title>
        <authorList>
            <person name="McCartney M.A."/>
            <person name="Auch B."/>
            <person name="Kono T."/>
            <person name="Mallez S."/>
            <person name="Zhang Y."/>
            <person name="Obille A."/>
            <person name="Becker A."/>
            <person name="Abrahante J.E."/>
            <person name="Garbe J."/>
            <person name="Badalamenti J.P."/>
            <person name="Herman A."/>
            <person name="Mangelson H."/>
            <person name="Liachko I."/>
            <person name="Sullivan S."/>
            <person name="Sone E.D."/>
            <person name="Koren S."/>
            <person name="Silverstein K.A.T."/>
            <person name="Beckman K.B."/>
            <person name="Gohl D.M."/>
        </authorList>
    </citation>
    <scope>NUCLEOTIDE SEQUENCE</scope>
    <source>
        <strain evidence="1">Duluth1</strain>
        <tissue evidence="1">Whole animal</tissue>
    </source>
</reference>
<organism evidence="1 2">
    <name type="scientific">Dreissena polymorpha</name>
    <name type="common">Zebra mussel</name>
    <name type="synonym">Mytilus polymorpha</name>
    <dbReference type="NCBI Taxonomy" id="45954"/>
    <lineage>
        <taxon>Eukaryota</taxon>
        <taxon>Metazoa</taxon>
        <taxon>Spiralia</taxon>
        <taxon>Lophotrochozoa</taxon>
        <taxon>Mollusca</taxon>
        <taxon>Bivalvia</taxon>
        <taxon>Autobranchia</taxon>
        <taxon>Heteroconchia</taxon>
        <taxon>Euheterodonta</taxon>
        <taxon>Imparidentia</taxon>
        <taxon>Neoheterodontei</taxon>
        <taxon>Myida</taxon>
        <taxon>Dreissenoidea</taxon>
        <taxon>Dreissenidae</taxon>
        <taxon>Dreissena</taxon>
    </lineage>
</organism>
<gene>
    <name evidence="1" type="ORF">DPMN_126247</name>
</gene>
<proteinExistence type="predicted"/>
<dbReference type="EMBL" id="JAIWYP010000005">
    <property type="protein sequence ID" value="KAH3824411.1"/>
    <property type="molecule type" value="Genomic_DNA"/>
</dbReference>
<accession>A0A9D4GZP4</accession>
<sequence>MTDIFKKAFYLLKLLARENQRVQHHIMERLDILLDVRVVESDLAIALKEVRSRTRRAVSGV</sequence>
<keyword evidence="2" id="KW-1185">Reference proteome</keyword>
<evidence type="ECO:0000313" key="2">
    <source>
        <dbReference type="Proteomes" id="UP000828390"/>
    </source>
</evidence>